<proteinExistence type="predicted"/>
<sequence length="234" mass="26706">MCTVTFIPQNNNSFLFTSNRDEAPDRSTIAPEVYTLDNTQVLFPKDEVAGGTWIGLSDKQRLVCLLNGGFTAHERADSYRMSRGLLVTELLTTKDISEAINTYNFNGIEPFTLITVAYETTTQIFELVWDGTTAHFAEKPLQPHIWSSSLLYNKEAKALREAWFSEFIFTTMRPSAKEIKTFHKTAGIGNADIDLIMNRGFVKTKSITQIEKTEHSLWMQYEDLHNQQQTKTTF</sequence>
<dbReference type="EMBL" id="CP049057">
    <property type="protein sequence ID" value="QIE60429.1"/>
    <property type="molecule type" value="Genomic_DNA"/>
</dbReference>
<dbReference type="RefSeq" id="WP_164680441.1">
    <property type="nucleotide sequence ID" value="NZ_CP049057.1"/>
</dbReference>
<keyword evidence="2" id="KW-1185">Reference proteome</keyword>
<gene>
    <name evidence="1" type="ORF">G5B37_12910</name>
</gene>
<evidence type="ECO:0000313" key="1">
    <source>
        <dbReference type="EMBL" id="QIE60429.1"/>
    </source>
</evidence>
<accession>A0A6G6GPE9</accession>
<name>A0A6G6GPE9_9FLAO</name>
<dbReference type="Pfam" id="PF05742">
    <property type="entry name" value="TANGO2"/>
    <property type="match status" value="1"/>
</dbReference>
<reference evidence="1 2" key="1">
    <citation type="submission" date="2020-02" db="EMBL/GenBank/DDBJ databases">
        <title>Complete genome sequence of Flavobacteriaceae bacterium.</title>
        <authorList>
            <person name="Kim S.-J."/>
            <person name="Kim Y.-S."/>
            <person name="Kim K.-H."/>
        </authorList>
    </citation>
    <scope>NUCLEOTIDE SEQUENCE [LARGE SCALE GENOMIC DNA]</scope>
    <source>
        <strain evidence="1 2">RR4-40</strain>
    </source>
</reference>
<dbReference type="InterPro" id="IPR008551">
    <property type="entry name" value="TANGO2"/>
</dbReference>
<dbReference type="AlphaFoldDB" id="A0A6G6GPE9"/>
<protein>
    <submittedName>
        <fullName evidence="1">NRDE family protein</fullName>
    </submittedName>
</protein>
<dbReference type="PANTHER" id="PTHR17985:SF8">
    <property type="entry name" value="TRANSPORT AND GOLGI ORGANIZATION PROTEIN 2 HOMOLOG"/>
    <property type="match status" value="1"/>
</dbReference>
<dbReference type="Proteomes" id="UP000505306">
    <property type="component" value="Chromosome"/>
</dbReference>
<dbReference type="KEGG" id="mgel:G5B37_12910"/>
<dbReference type="PANTHER" id="PTHR17985">
    <property type="entry name" value="SER/THR-RICH PROTEIN T10 IN DGCR REGION"/>
    <property type="match status" value="1"/>
</dbReference>
<organism evidence="1 2">
    <name type="scientific">Rasiella rasia</name>
    <dbReference type="NCBI Taxonomy" id="2744027"/>
    <lineage>
        <taxon>Bacteria</taxon>
        <taxon>Pseudomonadati</taxon>
        <taxon>Bacteroidota</taxon>
        <taxon>Flavobacteriia</taxon>
        <taxon>Flavobacteriales</taxon>
        <taxon>Flavobacteriaceae</taxon>
        <taxon>Rasiella</taxon>
    </lineage>
</organism>
<evidence type="ECO:0000313" key="2">
    <source>
        <dbReference type="Proteomes" id="UP000505306"/>
    </source>
</evidence>